<feature type="chain" id="PRO_5009524075" description="PDZ domain-containing protein" evidence="2">
    <location>
        <begin position="26"/>
        <end position="828"/>
    </location>
</feature>
<feature type="compositionally biased region" description="Polar residues" evidence="1">
    <location>
        <begin position="497"/>
        <end position="512"/>
    </location>
</feature>
<dbReference type="SMART" id="SM00228">
    <property type="entry name" value="PDZ"/>
    <property type="match status" value="1"/>
</dbReference>
<accession>A0A1F6E7G1</accession>
<evidence type="ECO:0000313" key="5">
    <source>
        <dbReference type="Proteomes" id="UP000176914"/>
    </source>
</evidence>
<dbReference type="PROSITE" id="PS50106">
    <property type="entry name" value="PDZ"/>
    <property type="match status" value="1"/>
</dbReference>
<feature type="compositionally biased region" description="Low complexity" evidence="1">
    <location>
        <begin position="263"/>
        <end position="275"/>
    </location>
</feature>
<dbReference type="InterPro" id="IPR001478">
    <property type="entry name" value="PDZ"/>
</dbReference>
<keyword evidence="2" id="KW-0732">Signal</keyword>
<evidence type="ECO:0000256" key="2">
    <source>
        <dbReference type="SAM" id="SignalP"/>
    </source>
</evidence>
<feature type="compositionally biased region" description="Low complexity" evidence="1">
    <location>
        <begin position="654"/>
        <end position="671"/>
    </location>
</feature>
<organism evidence="4 5">
    <name type="scientific">Candidatus Kaiserbacteria bacterium RIFCSPHIGHO2_02_FULL_55_25</name>
    <dbReference type="NCBI Taxonomy" id="1798498"/>
    <lineage>
        <taxon>Bacteria</taxon>
        <taxon>Candidatus Kaiseribacteriota</taxon>
    </lineage>
</organism>
<comment type="caution">
    <text evidence="4">The sequence shown here is derived from an EMBL/GenBank/DDBJ whole genome shotgun (WGS) entry which is preliminary data.</text>
</comment>
<feature type="compositionally biased region" description="Pro residues" evidence="1">
    <location>
        <begin position="536"/>
        <end position="552"/>
    </location>
</feature>
<sequence>MTRRQMVGLTLVCVAVFVTGTFASAATTPDNSNTCPAYGKTAKGVEKRPCRPGSTHKITFGVGGKYTPAVGVQSRCLTQDQEAQYVKDRGATCTVEYCTPAQDGKEKCTKKTVKIDLNKTDPYGGVSPFSQQAQADSARLAAYSAMNDTAAAYRAGNMAKVQEIANQTKANPEVSALINSAFSNIKSPAAGGGAVGTLSDEAKLQAVIASLDPQKSGTAQPPKDVVTPKSDTIAADVTVEKAPKDNANMPCPAGAACDTQGKTATPASTFSPATEANKKTATQPAQPTSWWGSVTNKVSDYLPASVNRWLGLANPPDFRPYDPATDVPLLVKENDSASLKDKLHLDPFDTQSPVVLMNKDVSVSSGETALQAMTKRQSQAVQTADIDPDTPVPSGGIVVTPLDASGKPNLGASQVMEAGTWRDFLNEVNGNDKYNNTVISVNIPSSEQKTETPAGADVTLSSFEDLPASVKEVFQKQDAPNKLAPPQVADNPPPGTESPTLANNTPAGSPQNESPKESPAPPAPQPPTPTVEQSSPPVPTPLPEPTMLPPAPPEKEEQPPDPPKEPPKPEEPKPEEKPVEPPVPVLSSPTKSAESVPTPLPEPELKDKLPTPESTTQSSKEEIEDCKGNIDCRLRDIRKWLDDLERPKEPPKESSLTTPSSPSSLSSLSSSHPRYVPGESSESFQKRVDAWWEQSSNQSLEDFINSRGGQVGQCESCHNPQMGGGAGPTTDYKGIGIRIQYERKEVDGKALPGGMILSVFPNTPAEQAGLRAGDFLLTLDGGKTSMISGIKGEPGTSIKVRYLPQGATTPKTVTVTRAIIMCSVYGCP</sequence>
<evidence type="ECO:0000256" key="1">
    <source>
        <dbReference type="SAM" id="MobiDB-lite"/>
    </source>
</evidence>
<feature type="compositionally biased region" description="Polar residues" evidence="1">
    <location>
        <begin position="279"/>
        <end position="288"/>
    </location>
</feature>
<dbReference type="SUPFAM" id="SSF50156">
    <property type="entry name" value="PDZ domain-like"/>
    <property type="match status" value="1"/>
</dbReference>
<protein>
    <recommendedName>
        <fullName evidence="3">PDZ domain-containing protein</fullName>
    </recommendedName>
</protein>
<dbReference type="Gene3D" id="2.30.42.10">
    <property type="match status" value="1"/>
</dbReference>
<dbReference type="EMBL" id="MFLL01000010">
    <property type="protein sequence ID" value="OGG69639.1"/>
    <property type="molecule type" value="Genomic_DNA"/>
</dbReference>
<feature type="signal peptide" evidence="2">
    <location>
        <begin position="1"/>
        <end position="25"/>
    </location>
</feature>
<dbReference type="InterPro" id="IPR036034">
    <property type="entry name" value="PDZ_sf"/>
</dbReference>
<feature type="compositionally biased region" description="Basic and acidic residues" evidence="1">
    <location>
        <begin position="553"/>
        <end position="579"/>
    </location>
</feature>
<evidence type="ECO:0000313" key="4">
    <source>
        <dbReference type="EMBL" id="OGG69639.1"/>
    </source>
</evidence>
<dbReference type="Proteomes" id="UP000176914">
    <property type="component" value="Unassembled WGS sequence"/>
</dbReference>
<feature type="compositionally biased region" description="Basic and acidic residues" evidence="1">
    <location>
        <begin position="619"/>
        <end position="652"/>
    </location>
</feature>
<feature type="region of interest" description="Disordered" evidence="1">
    <location>
        <begin position="258"/>
        <end position="288"/>
    </location>
</feature>
<feature type="region of interest" description="Disordered" evidence="1">
    <location>
        <begin position="480"/>
        <end position="680"/>
    </location>
</feature>
<feature type="domain" description="PDZ" evidence="3">
    <location>
        <begin position="736"/>
        <end position="781"/>
    </location>
</feature>
<name>A0A1F6E7G1_9BACT</name>
<dbReference type="CDD" id="cd06782">
    <property type="entry name" value="cpPDZ_CPP-like"/>
    <property type="match status" value="1"/>
</dbReference>
<dbReference type="AlphaFoldDB" id="A0A1F6E7G1"/>
<reference evidence="4 5" key="1">
    <citation type="journal article" date="2016" name="Nat. Commun.">
        <title>Thousands of microbial genomes shed light on interconnected biogeochemical processes in an aquifer system.</title>
        <authorList>
            <person name="Anantharaman K."/>
            <person name="Brown C.T."/>
            <person name="Hug L.A."/>
            <person name="Sharon I."/>
            <person name="Castelle C.J."/>
            <person name="Probst A.J."/>
            <person name="Thomas B.C."/>
            <person name="Singh A."/>
            <person name="Wilkins M.J."/>
            <person name="Karaoz U."/>
            <person name="Brodie E.L."/>
            <person name="Williams K.H."/>
            <person name="Hubbard S.S."/>
            <person name="Banfield J.F."/>
        </authorList>
    </citation>
    <scope>NUCLEOTIDE SEQUENCE [LARGE SCALE GENOMIC DNA]</scope>
</reference>
<evidence type="ECO:0000259" key="3">
    <source>
        <dbReference type="PROSITE" id="PS50106"/>
    </source>
</evidence>
<feature type="compositionally biased region" description="Pro residues" evidence="1">
    <location>
        <begin position="518"/>
        <end position="529"/>
    </location>
</feature>
<gene>
    <name evidence="4" type="ORF">A3C20_03905</name>
</gene>
<proteinExistence type="predicted"/>